<proteinExistence type="predicted"/>
<evidence type="ECO:0000313" key="3">
    <source>
        <dbReference type="Proteomes" id="UP000799439"/>
    </source>
</evidence>
<evidence type="ECO:0000313" key="2">
    <source>
        <dbReference type="EMBL" id="KAF2148362.1"/>
    </source>
</evidence>
<keyword evidence="3" id="KW-1185">Reference proteome</keyword>
<protein>
    <submittedName>
        <fullName evidence="2">Uncharacterized protein</fullName>
    </submittedName>
</protein>
<reference evidence="2" key="1">
    <citation type="journal article" date="2020" name="Stud. Mycol.">
        <title>101 Dothideomycetes genomes: a test case for predicting lifestyles and emergence of pathogens.</title>
        <authorList>
            <person name="Haridas S."/>
            <person name="Albert R."/>
            <person name="Binder M."/>
            <person name="Bloem J."/>
            <person name="Labutti K."/>
            <person name="Salamov A."/>
            <person name="Andreopoulos B."/>
            <person name="Baker S."/>
            <person name="Barry K."/>
            <person name="Bills G."/>
            <person name="Bluhm B."/>
            <person name="Cannon C."/>
            <person name="Castanera R."/>
            <person name="Culley D."/>
            <person name="Daum C."/>
            <person name="Ezra D."/>
            <person name="Gonzalez J."/>
            <person name="Henrissat B."/>
            <person name="Kuo A."/>
            <person name="Liang C."/>
            <person name="Lipzen A."/>
            <person name="Lutzoni F."/>
            <person name="Magnuson J."/>
            <person name="Mondo S."/>
            <person name="Nolan M."/>
            <person name="Ohm R."/>
            <person name="Pangilinan J."/>
            <person name="Park H.-J."/>
            <person name="Ramirez L."/>
            <person name="Alfaro M."/>
            <person name="Sun H."/>
            <person name="Tritt A."/>
            <person name="Yoshinaga Y."/>
            <person name="Zwiers L.-H."/>
            <person name="Turgeon B."/>
            <person name="Goodwin S."/>
            <person name="Spatafora J."/>
            <person name="Crous P."/>
            <person name="Grigoriev I."/>
        </authorList>
    </citation>
    <scope>NUCLEOTIDE SEQUENCE</scope>
    <source>
        <strain evidence="2">CBS 260.36</strain>
    </source>
</reference>
<feature type="region of interest" description="Disordered" evidence="1">
    <location>
        <begin position="1"/>
        <end position="146"/>
    </location>
</feature>
<accession>A0A9P4MCZ4</accession>
<dbReference type="Proteomes" id="UP000799439">
    <property type="component" value="Unassembled WGS sequence"/>
</dbReference>
<dbReference type="OrthoDB" id="3260716at2759"/>
<sequence length="146" mass="14884">MSATLHDEAAPQAEQGEFSSKVPRSEPLTTHGHQPGRIVNEDDGRPEFHAQTLPAGSAPKDRTFEPNSTADIPASGASASETLGGATSGEVHTGLGHPGSGQTSTEQRHTGGGRTGLEGLSGAKNDKHIEARTTDEGAGSRPGQGV</sequence>
<evidence type="ECO:0000256" key="1">
    <source>
        <dbReference type="SAM" id="MobiDB-lite"/>
    </source>
</evidence>
<dbReference type="AlphaFoldDB" id="A0A9P4MCZ4"/>
<name>A0A9P4MCZ4_9PEZI</name>
<gene>
    <name evidence="2" type="ORF">K461DRAFT_262451</name>
</gene>
<dbReference type="EMBL" id="ML996093">
    <property type="protein sequence ID" value="KAF2148362.1"/>
    <property type="molecule type" value="Genomic_DNA"/>
</dbReference>
<comment type="caution">
    <text evidence="2">The sequence shown here is derived from an EMBL/GenBank/DDBJ whole genome shotgun (WGS) entry which is preliminary data.</text>
</comment>
<feature type="compositionally biased region" description="Basic and acidic residues" evidence="1">
    <location>
        <begin position="124"/>
        <end position="135"/>
    </location>
</feature>
<organism evidence="2 3">
    <name type="scientific">Myriangium duriaei CBS 260.36</name>
    <dbReference type="NCBI Taxonomy" id="1168546"/>
    <lineage>
        <taxon>Eukaryota</taxon>
        <taxon>Fungi</taxon>
        <taxon>Dikarya</taxon>
        <taxon>Ascomycota</taxon>
        <taxon>Pezizomycotina</taxon>
        <taxon>Dothideomycetes</taxon>
        <taxon>Dothideomycetidae</taxon>
        <taxon>Myriangiales</taxon>
        <taxon>Myriangiaceae</taxon>
        <taxon>Myriangium</taxon>
    </lineage>
</organism>
<feature type="compositionally biased region" description="Basic and acidic residues" evidence="1">
    <location>
        <begin position="39"/>
        <end position="48"/>
    </location>
</feature>